<evidence type="ECO:0000313" key="3">
    <source>
        <dbReference type="Proteomes" id="UP000235145"/>
    </source>
</evidence>
<comment type="caution">
    <text evidence="2">The sequence shown here is derived from an EMBL/GenBank/DDBJ whole genome shotgun (WGS) entry which is preliminary data.</text>
</comment>
<name>A0A9R1UST7_LACSA</name>
<feature type="compositionally biased region" description="Polar residues" evidence="1">
    <location>
        <begin position="80"/>
        <end position="90"/>
    </location>
</feature>
<keyword evidence="3" id="KW-1185">Reference proteome</keyword>
<dbReference type="PANTHER" id="PTHR31704">
    <property type="entry name" value="MYB/SANT-LIKE DNA-BINDING DOMAIN PROTEIN-RELATED"/>
    <property type="match status" value="1"/>
</dbReference>
<proteinExistence type="predicted"/>
<accession>A0A9R1UST7</accession>
<dbReference type="PANTHER" id="PTHR31704:SF37">
    <property type="entry name" value="HEAT SHOCK PROTEIN"/>
    <property type="match status" value="1"/>
</dbReference>
<dbReference type="Proteomes" id="UP000235145">
    <property type="component" value="Unassembled WGS sequence"/>
</dbReference>
<sequence length="223" mass="26883">MFLENMKREWKLYEWLMRLETGLGGTRSLIEASPDWWEEKIKENKDYAKFRDTNLSIFDEKYVILFRDFVAIGDQTMTPLQFQNNSNPNEENMEGKGDSDEINLDDDESFFPSFLESSSTKREKKMSFPTTVQLRMLYWRSYRQKTHKRFHKIILPQQYQIAWPLSSNFWSFVKGPRNFHKHWLPLPKRKIVMLLCFQRLMPRLSSLNETHVRALVPEKEETE</sequence>
<protein>
    <recommendedName>
        <fullName evidence="4">Myb/SANT-like domain-containing protein</fullName>
    </recommendedName>
</protein>
<dbReference type="EMBL" id="NBSK02000008">
    <property type="protein sequence ID" value="KAJ0192883.1"/>
    <property type="molecule type" value="Genomic_DNA"/>
</dbReference>
<gene>
    <name evidence="2" type="ORF">LSAT_V11C800421780</name>
</gene>
<evidence type="ECO:0000256" key="1">
    <source>
        <dbReference type="SAM" id="MobiDB-lite"/>
    </source>
</evidence>
<evidence type="ECO:0000313" key="2">
    <source>
        <dbReference type="EMBL" id="KAJ0192883.1"/>
    </source>
</evidence>
<feature type="region of interest" description="Disordered" evidence="1">
    <location>
        <begin position="80"/>
        <end position="99"/>
    </location>
</feature>
<evidence type="ECO:0008006" key="4">
    <source>
        <dbReference type="Google" id="ProtNLM"/>
    </source>
</evidence>
<organism evidence="2 3">
    <name type="scientific">Lactuca sativa</name>
    <name type="common">Garden lettuce</name>
    <dbReference type="NCBI Taxonomy" id="4236"/>
    <lineage>
        <taxon>Eukaryota</taxon>
        <taxon>Viridiplantae</taxon>
        <taxon>Streptophyta</taxon>
        <taxon>Embryophyta</taxon>
        <taxon>Tracheophyta</taxon>
        <taxon>Spermatophyta</taxon>
        <taxon>Magnoliopsida</taxon>
        <taxon>eudicotyledons</taxon>
        <taxon>Gunneridae</taxon>
        <taxon>Pentapetalae</taxon>
        <taxon>asterids</taxon>
        <taxon>campanulids</taxon>
        <taxon>Asterales</taxon>
        <taxon>Asteraceae</taxon>
        <taxon>Cichorioideae</taxon>
        <taxon>Cichorieae</taxon>
        <taxon>Lactucinae</taxon>
        <taxon>Lactuca</taxon>
    </lineage>
</organism>
<reference evidence="2 3" key="1">
    <citation type="journal article" date="2017" name="Nat. Commun.">
        <title>Genome assembly with in vitro proximity ligation data and whole-genome triplication in lettuce.</title>
        <authorList>
            <person name="Reyes-Chin-Wo S."/>
            <person name="Wang Z."/>
            <person name="Yang X."/>
            <person name="Kozik A."/>
            <person name="Arikit S."/>
            <person name="Song C."/>
            <person name="Xia L."/>
            <person name="Froenicke L."/>
            <person name="Lavelle D.O."/>
            <person name="Truco M.J."/>
            <person name="Xia R."/>
            <person name="Zhu S."/>
            <person name="Xu C."/>
            <person name="Xu H."/>
            <person name="Xu X."/>
            <person name="Cox K."/>
            <person name="Korf I."/>
            <person name="Meyers B.C."/>
            <person name="Michelmore R.W."/>
        </authorList>
    </citation>
    <scope>NUCLEOTIDE SEQUENCE [LARGE SCALE GENOMIC DNA]</scope>
    <source>
        <strain evidence="3">cv. Salinas</strain>
        <tissue evidence="2">Seedlings</tissue>
    </source>
</reference>
<dbReference type="AlphaFoldDB" id="A0A9R1UST7"/>